<dbReference type="Proteomes" id="UP001241377">
    <property type="component" value="Unassembled WGS sequence"/>
</dbReference>
<name>A0ACC2VZL1_9TREE</name>
<accession>A0ACC2VZL1</accession>
<reference evidence="1" key="1">
    <citation type="submission" date="2023-04" db="EMBL/GenBank/DDBJ databases">
        <title>Draft Genome sequencing of Naganishia species isolated from polar environments using Oxford Nanopore Technology.</title>
        <authorList>
            <person name="Leo P."/>
            <person name="Venkateswaran K."/>
        </authorList>
    </citation>
    <scope>NUCLEOTIDE SEQUENCE</scope>
    <source>
        <strain evidence="1">MNA-CCFEE 5261</strain>
    </source>
</reference>
<proteinExistence type="predicted"/>
<keyword evidence="2" id="KW-1185">Reference proteome</keyword>
<protein>
    <submittedName>
        <fullName evidence="1">Uncharacterized protein</fullName>
    </submittedName>
</protein>
<comment type="caution">
    <text evidence="1">The sequence shown here is derived from an EMBL/GenBank/DDBJ whole genome shotgun (WGS) entry which is preliminary data.</text>
</comment>
<evidence type="ECO:0000313" key="2">
    <source>
        <dbReference type="Proteomes" id="UP001241377"/>
    </source>
</evidence>
<evidence type="ECO:0000313" key="1">
    <source>
        <dbReference type="EMBL" id="KAJ9104782.1"/>
    </source>
</evidence>
<organism evidence="1 2">
    <name type="scientific">Naganishia cerealis</name>
    <dbReference type="NCBI Taxonomy" id="610337"/>
    <lineage>
        <taxon>Eukaryota</taxon>
        <taxon>Fungi</taxon>
        <taxon>Dikarya</taxon>
        <taxon>Basidiomycota</taxon>
        <taxon>Agaricomycotina</taxon>
        <taxon>Tremellomycetes</taxon>
        <taxon>Filobasidiales</taxon>
        <taxon>Filobasidiaceae</taxon>
        <taxon>Naganishia</taxon>
    </lineage>
</organism>
<sequence length="348" mass="38865">MVTPLKRKIDASPSADSPTLSRLAKRMARSSMSTPPMRDLSQLRDDFGDGAAYVDAIEGENWEEDRWGDDALFAWEQDPTPLSPVDQVLGIVHQKRSGQGQHQATGMSDPDCTMRSSDSEAPLSRTVSQRGKKKAVVKSVEEAGMNEMPIDAPISSQQHKQNLLDRGMPDYATWNLPDLQGAVAVFGLKPSKIAKTMIKQLQQCWEATHPEKPVKGKGKGRAKAVTKTTASRKKKVAVEAESSEEENLASQVEGTKKTATKKKAVAKKDKPVPLTVEQLNAEFEKIILEPDLYIRVLRYEPLYFESLVTMGTERGISDTGWKNVFKKYLDDQSITYYVEEPTGRRRRR</sequence>
<dbReference type="EMBL" id="JASBWR010000039">
    <property type="protein sequence ID" value="KAJ9104782.1"/>
    <property type="molecule type" value="Genomic_DNA"/>
</dbReference>
<gene>
    <name evidence="1" type="ORF">QFC19_003923</name>
</gene>